<organism evidence="1 2">
    <name type="scientific">Undibacterium jejuense</name>
    <dbReference type="NCBI Taxonomy" id="1344949"/>
    <lineage>
        <taxon>Bacteria</taxon>
        <taxon>Pseudomonadati</taxon>
        <taxon>Pseudomonadota</taxon>
        <taxon>Betaproteobacteria</taxon>
        <taxon>Burkholderiales</taxon>
        <taxon>Oxalobacteraceae</taxon>
        <taxon>Undibacterium</taxon>
    </lineage>
</organism>
<keyword evidence="2" id="KW-1185">Reference proteome</keyword>
<protein>
    <submittedName>
        <fullName evidence="1">Uncharacterized protein</fullName>
    </submittedName>
</protein>
<evidence type="ECO:0000313" key="2">
    <source>
        <dbReference type="Proteomes" id="UP000634011"/>
    </source>
</evidence>
<comment type="caution">
    <text evidence="1">The sequence shown here is derived from an EMBL/GenBank/DDBJ whole genome shotgun (WGS) entry which is preliminary data.</text>
</comment>
<dbReference type="Proteomes" id="UP000634011">
    <property type="component" value="Unassembled WGS sequence"/>
</dbReference>
<dbReference type="Pfam" id="PF05930">
    <property type="entry name" value="Phage_AlpA"/>
    <property type="match status" value="1"/>
</dbReference>
<name>A0A923HJV0_9BURK</name>
<reference evidence="1" key="1">
    <citation type="submission" date="2020-08" db="EMBL/GenBank/DDBJ databases">
        <title>Novel species isolated from subtropical streams in China.</title>
        <authorList>
            <person name="Lu H."/>
        </authorList>
    </citation>
    <scope>NUCLEOTIDE SEQUENCE</scope>
    <source>
        <strain evidence="1">KACC 12607</strain>
    </source>
</reference>
<dbReference type="EMBL" id="JACOFV010000017">
    <property type="protein sequence ID" value="MBC3863763.1"/>
    <property type="molecule type" value="Genomic_DNA"/>
</dbReference>
<dbReference type="InterPro" id="IPR010260">
    <property type="entry name" value="AlpA"/>
</dbReference>
<dbReference type="AlphaFoldDB" id="A0A923HJV0"/>
<accession>A0A923HJV0</accession>
<proteinExistence type="predicted"/>
<dbReference type="RefSeq" id="WP_186913707.1">
    <property type="nucleotide sequence ID" value="NZ_JACOFV010000017.1"/>
</dbReference>
<gene>
    <name evidence="1" type="ORF">H8K32_16785</name>
</gene>
<sequence>MNTTVTHRIVRLQQMKAITDFKRSSVYARIYKNAKQYDPNFSKPISLLSTVRGSVSLSLKLWYG</sequence>
<evidence type="ECO:0000313" key="1">
    <source>
        <dbReference type="EMBL" id="MBC3863763.1"/>
    </source>
</evidence>